<dbReference type="Proteomes" id="UP000233556">
    <property type="component" value="Unassembled WGS sequence"/>
</dbReference>
<dbReference type="EMBL" id="KZ507914">
    <property type="protein sequence ID" value="PKU36008.1"/>
    <property type="molecule type" value="Genomic_DNA"/>
</dbReference>
<reference evidence="2" key="1">
    <citation type="submission" date="2017-11" db="EMBL/GenBank/DDBJ databases">
        <authorList>
            <person name="Lima N.C."/>
            <person name="Parody-Merino A.M."/>
            <person name="Battley P.F."/>
            <person name="Fidler A.E."/>
            <person name="Prosdocimi F."/>
        </authorList>
    </citation>
    <scope>NUCLEOTIDE SEQUENCE [LARGE SCALE GENOMIC DNA]</scope>
</reference>
<dbReference type="PANTHER" id="PTHR33332">
    <property type="entry name" value="REVERSE TRANSCRIPTASE DOMAIN-CONTAINING PROTEIN"/>
    <property type="match status" value="1"/>
</dbReference>
<sequence>MQYSSWSLLRVEKRARITYLDLLAMLLLMQLRMPLAFLSFKRMTYLENIFSLRKVFLGKVRLISNGFAISSIGKDSTFCINYWLFEILKTPFTSIKLFKQGIMVFDMVPHNICLSKLERRRFDGWAVQRMRNWLDGHNGSMSRWGSVTSGVPQVSVLGPVLFNIFCSDMGNGIECSLSKFADHIKLSGAADMPEGWDAIQWDLDKDEKCGHVNPMRFNKAKCKVLHLGWSNPQYQYRLGDEGIESSPTEKDLEVWDG</sequence>
<evidence type="ECO:0000313" key="1">
    <source>
        <dbReference type="EMBL" id="PKU36008.1"/>
    </source>
</evidence>
<accession>A0A2I0TQE7</accession>
<proteinExistence type="predicted"/>
<reference evidence="2" key="2">
    <citation type="submission" date="2017-12" db="EMBL/GenBank/DDBJ databases">
        <title>Genome sequence of the Bar-tailed Godwit (Limosa lapponica baueri).</title>
        <authorList>
            <person name="Lima N.C.B."/>
            <person name="Parody-Merino A.M."/>
            <person name="Battley P.F."/>
            <person name="Fidler A.E."/>
            <person name="Prosdocimi F."/>
        </authorList>
    </citation>
    <scope>NUCLEOTIDE SEQUENCE [LARGE SCALE GENOMIC DNA]</scope>
</reference>
<evidence type="ECO:0000313" key="2">
    <source>
        <dbReference type="Proteomes" id="UP000233556"/>
    </source>
</evidence>
<dbReference type="AlphaFoldDB" id="A0A2I0TQE7"/>
<keyword evidence="2" id="KW-1185">Reference proteome</keyword>
<protein>
    <submittedName>
        <fullName evidence="1">Uncharacterized protein</fullName>
    </submittedName>
</protein>
<name>A0A2I0TQE7_LIMLA</name>
<dbReference type="OrthoDB" id="416454at2759"/>
<gene>
    <name evidence="1" type="ORF">llap_13690</name>
</gene>
<organism evidence="1 2">
    <name type="scientific">Limosa lapponica baueri</name>
    <dbReference type="NCBI Taxonomy" id="1758121"/>
    <lineage>
        <taxon>Eukaryota</taxon>
        <taxon>Metazoa</taxon>
        <taxon>Chordata</taxon>
        <taxon>Craniata</taxon>
        <taxon>Vertebrata</taxon>
        <taxon>Euteleostomi</taxon>
        <taxon>Archelosauria</taxon>
        <taxon>Archosauria</taxon>
        <taxon>Dinosauria</taxon>
        <taxon>Saurischia</taxon>
        <taxon>Theropoda</taxon>
        <taxon>Coelurosauria</taxon>
        <taxon>Aves</taxon>
        <taxon>Neognathae</taxon>
        <taxon>Neoaves</taxon>
        <taxon>Charadriiformes</taxon>
        <taxon>Scolopacidae</taxon>
        <taxon>Limosa</taxon>
    </lineage>
</organism>